<evidence type="ECO:0000313" key="8">
    <source>
        <dbReference type="Proteomes" id="UP000028486"/>
    </source>
</evidence>
<evidence type="ECO:0000256" key="4">
    <source>
        <dbReference type="ARBA" id="ARBA00022989"/>
    </source>
</evidence>
<dbReference type="GO" id="GO:0044341">
    <property type="term" value="P:sodium-dependent phosphate transport"/>
    <property type="evidence" value="ECO:0007669"/>
    <property type="project" value="InterPro"/>
</dbReference>
<evidence type="ECO:0000256" key="1">
    <source>
        <dbReference type="ARBA" id="ARBA00004651"/>
    </source>
</evidence>
<comment type="subcellular location">
    <subcellularLocation>
        <location evidence="1">Cell membrane</location>
        <topology evidence="1">Multi-pass membrane protein</topology>
    </subcellularLocation>
</comment>
<feature type="transmembrane region" description="Helical" evidence="6">
    <location>
        <begin position="264"/>
        <end position="284"/>
    </location>
</feature>
<evidence type="ECO:0000256" key="2">
    <source>
        <dbReference type="ARBA" id="ARBA00022475"/>
    </source>
</evidence>
<feature type="transmembrane region" description="Helical" evidence="6">
    <location>
        <begin position="154"/>
        <end position="172"/>
    </location>
</feature>
<keyword evidence="8" id="KW-1185">Reference proteome</keyword>
<organism evidence="7 8">
    <name type="scientific">Campylobacter iguaniorum</name>
    <dbReference type="NCBI Taxonomy" id="1244531"/>
    <lineage>
        <taxon>Bacteria</taxon>
        <taxon>Pseudomonadati</taxon>
        <taxon>Campylobacterota</taxon>
        <taxon>Epsilonproteobacteria</taxon>
        <taxon>Campylobacterales</taxon>
        <taxon>Campylobacteraceae</taxon>
        <taxon>Campylobacter</taxon>
    </lineage>
</organism>
<feature type="transmembrane region" description="Helical" evidence="6">
    <location>
        <begin position="66"/>
        <end position="89"/>
    </location>
</feature>
<dbReference type="NCBIfam" id="NF037997">
    <property type="entry name" value="Na_Pi_symport"/>
    <property type="match status" value="1"/>
</dbReference>
<dbReference type="HOGENOM" id="CLU_025623_1_0_7"/>
<gene>
    <name evidence="7" type="ORF">CIG1485E_1300</name>
</gene>
<dbReference type="KEGG" id="caj:CIG1485E_1300"/>
<dbReference type="OrthoDB" id="9763003at2"/>
<keyword evidence="2" id="KW-1003">Cell membrane</keyword>
<feature type="transmembrane region" description="Helical" evidence="6">
    <location>
        <begin position="192"/>
        <end position="218"/>
    </location>
</feature>
<keyword evidence="3 6" id="KW-0812">Transmembrane</keyword>
<dbReference type="Pfam" id="PF02690">
    <property type="entry name" value="Na_Pi_cotrans"/>
    <property type="match status" value="2"/>
</dbReference>
<evidence type="ECO:0000256" key="6">
    <source>
        <dbReference type="SAM" id="Phobius"/>
    </source>
</evidence>
<dbReference type="eggNOG" id="COG1283">
    <property type="taxonomic scope" value="Bacteria"/>
</dbReference>
<protein>
    <submittedName>
        <fullName evidence="7">Na+/Pi-cotransporter</fullName>
    </submittedName>
</protein>
<dbReference type="GO" id="GO:0005436">
    <property type="term" value="F:sodium:phosphate symporter activity"/>
    <property type="evidence" value="ECO:0007669"/>
    <property type="project" value="InterPro"/>
</dbReference>
<dbReference type="PANTHER" id="PTHR10010:SF46">
    <property type="entry name" value="SODIUM-DEPENDENT PHOSPHATE TRANSPORT PROTEIN 2B"/>
    <property type="match status" value="1"/>
</dbReference>
<evidence type="ECO:0000313" key="7">
    <source>
        <dbReference type="EMBL" id="AII15133.1"/>
    </source>
</evidence>
<dbReference type="GO" id="GO:0005886">
    <property type="term" value="C:plasma membrane"/>
    <property type="evidence" value="ECO:0007669"/>
    <property type="project" value="UniProtKB-SubCell"/>
</dbReference>
<keyword evidence="4 6" id="KW-1133">Transmembrane helix</keyword>
<evidence type="ECO:0000256" key="5">
    <source>
        <dbReference type="ARBA" id="ARBA00023136"/>
    </source>
</evidence>
<feature type="transmembrane region" description="Helical" evidence="6">
    <location>
        <begin position="126"/>
        <end position="142"/>
    </location>
</feature>
<dbReference type="Proteomes" id="UP000028486">
    <property type="component" value="Chromosome"/>
</dbReference>
<keyword evidence="5 6" id="KW-0472">Membrane</keyword>
<dbReference type="STRING" id="1244531.CIG2463D_1433"/>
<dbReference type="PANTHER" id="PTHR10010">
    <property type="entry name" value="SOLUTE CARRIER FAMILY 34 SODIUM PHOSPHATE , MEMBER 2-RELATED"/>
    <property type="match status" value="1"/>
</dbReference>
<dbReference type="EMBL" id="CP009043">
    <property type="protein sequence ID" value="AII15133.1"/>
    <property type="molecule type" value="Genomic_DNA"/>
</dbReference>
<sequence length="588" mass="65409">MNKILISLLVLVLCVLMFISKSFLVIICGVCIFLYAMVVLESSFSMFTAIENFLKKATKNRISGFGFGFITVVIMQSSGLISVLTISFLSAGLISLTSGLSIIYGANLGTVVGAWLVAGLGLKVDIALYAMPLIVIGVLFIFNKSEKLKGCGYFLLSIGLLFLGIAYMKSGFDNIKETIDLSKYAMTGVGGLLIYTLIGLGVTVILQSSTATITIAITALGVSQISYENAVAIAIGSNVGSTIMAIIGSINANPEGKKLMVAHVIFNVTSAIVTLIFINFFIFITDETAKLIGIRSDDYTMKLAIFHTFFNLTGVLIFYPLTDLMEKFLNKYIKFEYKRSKIDRAYYLNENSMQFSDSALEVLTKEMQHLYANASSIIAKSISISKSDIISNLSAEEIIAMRQNPIKIDFDELYNNRFKEIYSQIIDFAIAASSKAKKEDLSKFMDIRRVTLMLAEALKDMKNSQPNIYKFMTSSNIDAKNEYDKLRVKMLKSLRIMDKIANINDESSLKTELKELKQIYYDYEKDEISLDTLLGGKKITNKMATSLMNDTALIQNITKNMLRIIEVIFIHNNSKEDFEFVKQSIGES</sequence>
<name>A0A076FBQ3_9BACT</name>
<feature type="transmembrane region" description="Helical" evidence="6">
    <location>
        <begin position="230"/>
        <end position="252"/>
    </location>
</feature>
<reference evidence="8" key="1">
    <citation type="journal article" date="2014" name="Genome Announc.">
        <title>Complete Genome Sequence of Campylobacter iguaniorum Strain 1485ET, Isolated from a Bearded Dragon (Pogona vitticeps).</title>
        <authorList>
            <person name="Gilbert M.J."/>
            <person name="Miller W.G."/>
            <person name="Yee E."/>
            <person name="Kik M."/>
            <person name="Wagenaar J.A."/>
            <person name="Duim B."/>
        </authorList>
    </citation>
    <scope>NUCLEOTIDE SEQUENCE [LARGE SCALE GENOMIC DNA]</scope>
    <source>
        <strain evidence="8">1485E</strain>
    </source>
</reference>
<evidence type="ECO:0000256" key="3">
    <source>
        <dbReference type="ARBA" id="ARBA00022692"/>
    </source>
</evidence>
<accession>A0A076FBQ3</accession>
<proteinExistence type="predicted"/>
<dbReference type="InterPro" id="IPR003841">
    <property type="entry name" value="Na/Pi_transpt"/>
</dbReference>
<feature type="transmembrane region" description="Helical" evidence="6">
    <location>
        <begin position="304"/>
        <end position="322"/>
    </location>
</feature>
<dbReference type="AlphaFoldDB" id="A0A076FBQ3"/>